<keyword evidence="2" id="KW-1185">Reference proteome</keyword>
<dbReference type="Proteomes" id="UP001519331">
    <property type="component" value="Unassembled WGS sequence"/>
</dbReference>
<evidence type="ECO:0000313" key="2">
    <source>
        <dbReference type="Proteomes" id="UP001519331"/>
    </source>
</evidence>
<dbReference type="EMBL" id="JAGINX010000001">
    <property type="protein sequence ID" value="MBP2317405.1"/>
    <property type="molecule type" value="Genomic_DNA"/>
</dbReference>
<comment type="caution">
    <text evidence="1">The sequence shown here is derived from an EMBL/GenBank/DDBJ whole genome shotgun (WGS) entry which is preliminary data.</text>
</comment>
<gene>
    <name evidence="1" type="ORF">JOF45_000424</name>
</gene>
<evidence type="ECO:0008006" key="3">
    <source>
        <dbReference type="Google" id="ProtNLM"/>
    </source>
</evidence>
<name>A0ABS4SZT2_9MICC</name>
<reference evidence="1 2" key="1">
    <citation type="submission" date="2021-03" db="EMBL/GenBank/DDBJ databases">
        <title>Sequencing the genomes of 1000 actinobacteria strains.</title>
        <authorList>
            <person name="Klenk H.-P."/>
        </authorList>
    </citation>
    <scope>NUCLEOTIDE SEQUENCE [LARGE SCALE GENOMIC DNA]</scope>
    <source>
        <strain evidence="1 2">DSM 12544</strain>
    </source>
</reference>
<proteinExistence type="predicted"/>
<dbReference type="RefSeq" id="WP_210047575.1">
    <property type="nucleotide sequence ID" value="NZ_JAGINX010000001.1"/>
</dbReference>
<protein>
    <recommendedName>
        <fullName evidence="3">Lipoprotein</fullName>
    </recommendedName>
</protein>
<accession>A0ABS4SZT2</accession>
<evidence type="ECO:0000313" key="1">
    <source>
        <dbReference type="EMBL" id="MBP2317405.1"/>
    </source>
</evidence>
<sequence>MIKRGFTLAIGASLALTVTGCGGVEPDAHYETVDDFHEALESEGFPCPEQGRADVFEGHGEELRCSSGMALIAWEEDMPDYAGSTTRISFGASLNGNQTLVSDTWMIIHDNPNLLDEIAETFGGERFD</sequence>
<organism evidence="1 2">
    <name type="scientific">Nesterenkonia lacusekhoensis</name>
    <dbReference type="NCBI Taxonomy" id="150832"/>
    <lineage>
        <taxon>Bacteria</taxon>
        <taxon>Bacillati</taxon>
        <taxon>Actinomycetota</taxon>
        <taxon>Actinomycetes</taxon>
        <taxon>Micrococcales</taxon>
        <taxon>Micrococcaceae</taxon>
        <taxon>Nesterenkonia</taxon>
    </lineage>
</organism>
<dbReference type="PROSITE" id="PS51257">
    <property type="entry name" value="PROKAR_LIPOPROTEIN"/>
    <property type="match status" value="1"/>
</dbReference>